<feature type="domain" description="HTH crp-type" evidence="5">
    <location>
        <begin position="161"/>
        <end position="236"/>
    </location>
</feature>
<evidence type="ECO:0000259" key="5">
    <source>
        <dbReference type="Pfam" id="PF13545"/>
    </source>
</evidence>
<dbReference type="Pfam" id="PF13545">
    <property type="entry name" value="HTH_Crp_2"/>
    <property type="match status" value="1"/>
</dbReference>
<dbReference type="SUPFAM" id="SSF51206">
    <property type="entry name" value="cAMP-binding domain-like"/>
    <property type="match status" value="1"/>
</dbReference>
<feature type="region of interest" description="Disordered" evidence="4">
    <location>
        <begin position="1"/>
        <end position="25"/>
    </location>
</feature>
<dbReference type="SUPFAM" id="SSF46785">
    <property type="entry name" value="Winged helix' DNA-binding domain"/>
    <property type="match status" value="1"/>
</dbReference>
<name>A0A1Z2KYJ5_9ACTN</name>
<dbReference type="AlphaFoldDB" id="A0A1Z2KYJ5"/>
<sequence length="256" mass="28283">MTPSPNPEPSRVSDVLSGRRRPEGTLLDGLSLRSRSLMIQLGQTRPYAKGEPLPTGGPDNTVHIVLDGCVSQQRTHFGTSILRFRGPGQVLEEHKLVEPDTPGPTTICLSGTTTLSFPAEALQDLLKQHVVIERRLLTSLETRNRMDERVYSMFKRPPLARVSTLLHHLGATVGVREQGPYGGVRIEGPRQRDLTDALLIGRSSVELALGRLREEGVIHNRYRAIVVRDMAALAEIAERPETRTVKKVTVKKGKKG</sequence>
<dbReference type="Gene3D" id="2.60.120.10">
    <property type="entry name" value="Jelly Rolls"/>
    <property type="match status" value="1"/>
</dbReference>
<dbReference type="Proteomes" id="UP000195755">
    <property type="component" value="Chromosome"/>
</dbReference>
<evidence type="ECO:0000313" key="6">
    <source>
        <dbReference type="EMBL" id="ARZ67118.1"/>
    </source>
</evidence>
<dbReference type="InterPro" id="IPR014710">
    <property type="entry name" value="RmlC-like_jellyroll"/>
</dbReference>
<dbReference type="OrthoDB" id="4255333at2"/>
<gene>
    <name evidence="6" type="ORF">SMD11_1457</name>
</gene>
<evidence type="ECO:0000256" key="4">
    <source>
        <dbReference type="SAM" id="MobiDB-lite"/>
    </source>
</evidence>
<dbReference type="RefSeq" id="WP_087925623.1">
    <property type="nucleotide sequence ID" value="NZ_CP021744.1"/>
</dbReference>
<keyword evidence="2" id="KW-0238">DNA-binding</keyword>
<dbReference type="InterPro" id="IPR012318">
    <property type="entry name" value="HTH_CRP"/>
</dbReference>
<dbReference type="CDD" id="cd00038">
    <property type="entry name" value="CAP_ED"/>
    <property type="match status" value="1"/>
</dbReference>
<proteinExistence type="predicted"/>
<evidence type="ECO:0000256" key="1">
    <source>
        <dbReference type="ARBA" id="ARBA00023015"/>
    </source>
</evidence>
<dbReference type="GO" id="GO:0006355">
    <property type="term" value="P:regulation of DNA-templated transcription"/>
    <property type="evidence" value="ECO:0007669"/>
    <property type="project" value="InterPro"/>
</dbReference>
<dbReference type="InterPro" id="IPR000595">
    <property type="entry name" value="cNMP-bd_dom"/>
</dbReference>
<keyword evidence="3" id="KW-0804">Transcription</keyword>
<organism evidence="6 7">
    <name type="scientific">Streptomyces albireticuli</name>
    <dbReference type="NCBI Taxonomy" id="1940"/>
    <lineage>
        <taxon>Bacteria</taxon>
        <taxon>Bacillati</taxon>
        <taxon>Actinomycetota</taxon>
        <taxon>Actinomycetes</taxon>
        <taxon>Kitasatosporales</taxon>
        <taxon>Streptomycetaceae</taxon>
        <taxon>Streptomyces</taxon>
    </lineage>
</organism>
<dbReference type="KEGG" id="salj:SMD11_1457"/>
<protein>
    <recommendedName>
        <fullName evidence="5">HTH crp-type domain-containing protein</fullName>
    </recommendedName>
</protein>
<dbReference type="EMBL" id="CP021744">
    <property type="protein sequence ID" value="ARZ67118.1"/>
    <property type="molecule type" value="Genomic_DNA"/>
</dbReference>
<keyword evidence="1" id="KW-0805">Transcription regulation</keyword>
<accession>A0A1Z2KYJ5</accession>
<dbReference type="GO" id="GO:0003677">
    <property type="term" value="F:DNA binding"/>
    <property type="evidence" value="ECO:0007669"/>
    <property type="project" value="UniProtKB-KW"/>
</dbReference>
<evidence type="ECO:0000256" key="2">
    <source>
        <dbReference type="ARBA" id="ARBA00023125"/>
    </source>
</evidence>
<evidence type="ECO:0000313" key="7">
    <source>
        <dbReference type="Proteomes" id="UP000195755"/>
    </source>
</evidence>
<evidence type="ECO:0000256" key="3">
    <source>
        <dbReference type="ARBA" id="ARBA00023163"/>
    </source>
</evidence>
<reference evidence="6 7" key="1">
    <citation type="submission" date="2017-06" db="EMBL/GenBank/DDBJ databases">
        <title>Streptomyces albireticuli Genome sequencing and assembly.</title>
        <authorList>
            <person name="Wang Y."/>
            <person name="Du B."/>
            <person name="Ding Y."/>
            <person name="Liu H."/>
            <person name="Hou Q."/>
            <person name="Liu K."/>
            <person name="Yao L."/>
            <person name="Wang C."/>
        </authorList>
    </citation>
    <scope>NUCLEOTIDE SEQUENCE [LARGE SCALE GENOMIC DNA]</scope>
    <source>
        <strain evidence="6 7">MDJK11</strain>
    </source>
</reference>
<dbReference type="InterPro" id="IPR018490">
    <property type="entry name" value="cNMP-bd_dom_sf"/>
</dbReference>
<dbReference type="InterPro" id="IPR036390">
    <property type="entry name" value="WH_DNA-bd_sf"/>
</dbReference>